<evidence type="ECO:0000313" key="3">
    <source>
        <dbReference type="Proteomes" id="UP001311232"/>
    </source>
</evidence>
<accession>A0AAV9S9W3</accession>
<gene>
    <name evidence="2" type="ORF">CRENBAI_022767</name>
</gene>
<proteinExistence type="predicted"/>
<organism evidence="2 3">
    <name type="scientific">Crenichthys baileyi</name>
    <name type="common">White River springfish</name>
    <dbReference type="NCBI Taxonomy" id="28760"/>
    <lineage>
        <taxon>Eukaryota</taxon>
        <taxon>Metazoa</taxon>
        <taxon>Chordata</taxon>
        <taxon>Craniata</taxon>
        <taxon>Vertebrata</taxon>
        <taxon>Euteleostomi</taxon>
        <taxon>Actinopterygii</taxon>
        <taxon>Neopterygii</taxon>
        <taxon>Teleostei</taxon>
        <taxon>Neoteleostei</taxon>
        <taxon>Acanthomorphata</taxon>
        <taxon>Ovalentaria</taxon>
        <taxon>Atherinomorphae</taxon>
        <taxon>Cyprinodontiformes</taxon>
        <taxon>Goodeidae</taxon>
        <taxon>Crenichthys</taxon>
    </lineage>
</organism>
<dbReference type="AlphaFoldDB" id="A0AAV9S9W3"/>
<dbReference type="Proteomes" id="UP001311232">
    <property type="component" value="Unassembled WGS sequence"/>
</dbReference>
<keyword evidence="1" id="KW-0812">Transmembrane</keyword>
<evidence type="ECO:0000256" key="1">
    <source>
        <dbReference type="SAM" id="Phobius"/>
    </source>
</evidence>
<evidence type="ECO:0000313" key="2">
    <source>
        <dbReference type="EMBL" id="KAK5618089.1"/>
    </source>
</evidence>
<name>A0AAV9S9W3_9TELE</name>
<comment type="caution">
    <text evidence="2">The sequence shown here is derived from an EMBL/GenBank/DDBJ whole genome shotgun (WGS) entry which is preliminary data.</text>
</comment>
<keyword evidence="3" id="KW-1185">Reference proteome</keyword>
<dbReference type="EMBL" id="JAHHUM010000643">
    <property type="protein sequence ID" value="KAK5618089.1"/>
    <property type="molecule type" value="Genomic_DNA"/>
</dbReference>
<keyword evidence="1" id="KW-0472">Membrane</keyword>
<feature type="non-terminal residue" evidence="2">
    <location>
        <position position="1"/>
    </location>
</feature>
<feature type="transmembrane region" description="Helical" evidence="1">
    <location>
        <begin position="63"/>
        <end position="84"/>
    </location>
</feature>
<sequence>ARRARGSPPSPFAGGGRLLNQTVAACYGEDGRPRRRHRLRVGLQKGPATSNPFSPKPPLFSTLLYSLVPIIGLAGVVLFSFWMWRHHKLAYPAALVPTHEIDPEGFKKKAWR</sequence>
<reference evidence="2 3" key="1">
    <citation type="submission" date="2021-06" db="EMBL/GenBank/DDBJ databases">
        <authorList>
            <person name="Palmer J.M."/>
        </authorList>
    </citation>
    <scope>NUCLEOTIDE SEQUENCE [LARGE SCALE GENOMIC DNA]</scope>
    <source>
        <strain evidence="2 3">MEX-2019</strain>
        <tissue evidence="2">Muscle</tissue>
    </source>
</reference>
<protein>
    <submittedName>
        <fullName evidence="2">Uncharacterized protein</fullName>
    </submittedName>
</protein>
<keyword evidence="1" id="KW-1133">Transmembrane helix</keyword>